<evidence type="ECO:0000313" key="2">
    <source>
        <dbReference type="EMBL" id="KAE9607639.1"/>
    </source>
</evidence>
<dbReference type="AlphaFoldDB" id="A0A6A4Q1Y7"/>
<sequence length="67" mass="7836">MKNGKEKKASCTTYYKSIIPYFSISILLFRLAISNFMDPKLRISIIIFLLVFVELYPDSAAPELRWM</sequence>
<keyword evidence="3" id="KW-1185">Reference proteome</keyword>
<feature type="transmembrane region" description="Helical" evidence="1">
    <location>
        <begin position="12"/>
        <end position="33"/>
    </location>
</feature>
<evidence type="ECO:0000256" key="1">
    <source>
        <dbReference type="SAM" id="Phobius"/>
    </source>
</evidence>
<dbReference type="EMBL" id="WOCE01000009">
    <property type="protein sequence ID" value="KAE9607639.1"/>
    <property type="molecule type" value="Genomic_DNA"/>
</dbReference>
<dbReference type="OrthoDB" id="1394479at2759"/>
<keyword evidence="1" id="KW-0812">Transmembrane</keyword>
<comment type="caution">
    <text evidence="2">The sequence shown here is derived from an EMBL/GenBank/DDBJ whole genome shotgun (WGS) entry which is preliminary data.</text>
</comment>
<protein>
    <submittedName>
        <fullName evidence="2">Uncharacterized protein</fullName>
    </submittedName>
</protein>
<name>A0A6A4Q1Y7_LUPAL</name>
<accession>A0A6A4Q1Y7</accession>
<evidence type="ECO:0000313" key="3">
    <source>
        <dbReference type="Proteomes" id="UP000447434"/>
    </source>
</evidence>
<reference evidence="3" key="1">
    <citation type="journal article" date="2020" name="Nat. Commun.">
        <title>Genome sequence of the cluster root forming white lupin.</title>
        <authorList>
            <person name="Hufnagel B."/>
            <person name="Marques A."/>
            <person name="Soriano A."/>
            <person name="Marques L."/>
            <person name="Divol F."/>
            <person name="Doumas P."/>
            <person name="Sallet E."/>
            <person name="Mancinotti D."/>
            <person name="Carrere S."/>
            <person name="Marande W."/>
            <person name="Arribat S."/>
            <person name="Keller J."/>
            <person name="Huneau C."/>
            <person name="Blein T."/>
            <person name="Aime D."/>
            <person name="Laguerre M."/>
            <person name="Taylor J."/>
            <person name="Schubert V."/>
            <person name="Nelson M."/>
            <person name="Geu-Flores F."/>
            <person name="Crespi M."/>
            <person name="Gallardo-Guerrero K."/>
            <person name="Delaux P.-M."/>
            <person name="Salse J."/>
            <person name="Berges H."/>
            <person name="Guyot R."/>
            <person name="Gouzy J."/>
            <person name="Peret B."/>
        </authorList>
    </citation>
    <scope>NUCLEOTIDE SEQUENCE [LARGE SCALE GENOMIC DNA]</scope>
    <source>
        <strain evidence="3">cv. Amiga</strain>
    </source>
</reference>
<keyword evidence="1" id="KW-1133">Transmembrane helix</keyword>
<gene>
    <name evidence="2" type="ORF">Lalb_Chr09g0332161</name>
</gene>
<organism evidence="2 3">
    <name type="scientific">Lupinus albus</name>
    <name type="common">White lupine</name>
    <name type="synonym">Lupinus termis</name>
    <dbReference type="NCBI Taxonomy" id="3870"/>
    <lineage>
        <taxon>Eukaryota</taxon>
        <taxon>Viridiplantae</taxon>
        <taxon>Streptophyta</taxon>
        <taxon>Embryophyta</taxon>
        <taxon>Tracheophyta</taxon>
        <taxon>Spermatophyta</taxon>
        <taxon>Magnoliopsida</taxon>
        <taxon>eudicotyledons</taxon>
        <taxon>Gunneridae</taxon>
        <taxon>Pentapetalae</taxon>
        <taxon>rosids</taxon>
        <taxon>fabids</taxon>
        <taxon>Fabales</taxon>
        <taxon>Fabaceae</taxon>
        <taxon>Papilionoideae</taxon>
        <taxon>50 kb inversion clade</taxon>
        <taxon>genistoids sensu lato</taxon>
        <taxon>core genistoids</taxon>
        <taxon>Genisteae</taxon>
        <taxon>Lupinus</taxon>
    </lineage>
</organism>
<proteinExistence type="predicted"/>
<keyword evidence="1" id="KW-0472">Membrane</keyword>
<dbReference type="Proteomes" id="UP000447434">
    <property type="component" value="Chromosome 9"/>
</dbReference>